<evidence type="ECO:0000256" key="1">
    <source>
        <dbReference type="ARBA" id="ARBA00022676"/>
    </source>
</evidence>
<dbReference type="Proteomes" id="UP000005408">
    <property type="component" value="Unassembled WGS sequence"/>
</dbReference>
<dbReference type="CDD" id="cd11301">
    <property type="entry name" value="Fut1_Fut2_like"/>
    <property type="match status" value="1"/>
</dbReference>
<dbReference type="PANTHER" id="PTHR11927:SF9">
    <property type="entry name" value="L-FUCOSYLTRANSFERASE"/>
    <property type="match status" value="1"/>
</dbReference>
<dbReference type="GO" id="GO:0005975">
    <property type="term" value="P:carbohydrate metabolic process"/>
    <property type="evidence" value="ECO:0007669"/>
    <property type="project" value="InterPro"/>
</dbReference>
<evidence type="ECO:0000313" key="5">
    <source>
        <dbReference type="Proteomes" id="UP000005408"/>
    </source>
</evidence>
<dbReference type="OrthoDB" id="3226at2759"/>
<dbReference type="EC" id="2.4.1.-" evidence="3"/>
<keyword evidence="3" id="KW-0333">Golgi apparatus</keyword>
<keyword evidence="1 3" id="KW-0328">Glycosyltransferase</keyword>
<evidence type="ECO:0000256" key="2">
    <source>
        <dbReference type="ARBA" id="ARBA00022679"/>
    </source>
</evidence>
<proteinExistence type="inferred from homology"/>
<keyword evidence="2 3" id="KW-0808">Transferase</keyword>
<protein>
    <recommendedName>
        <fullName evidence="3">L-Fucosyltransferase</fullName>
        <ecNumber evidence="3">2.4.1.-</ecNumber>
    </recommendedName>
</protein>
<reference evidence="4" key="1">
    <citation type="submission" date="2022-08" db="UniProtKB">
        <authorList>
            <consortium name="EnsemblMetazoa"/>
        </authorList>
    </citation>
    <scope>IDENTIFICATION</scope>
    <source>
        <strain evidence="4">05x7-T-G4-1.051#20</strain>
    </source>
</reference>
<keyword evidence="3" id="KW-0812">Transmembrane</keyword>
<dbReference type="Pfam" id="PF01531">
    <property type="entry name" value="Glyco_transf_11"/>
    <property type="match status" value="1"/>
</dbReference>
<evidence type="ECO:0000313" key="4">
    <source>
        <dbReference type="EnsemblMetazoa" id="G1190.4:cds"/>
    </source>
</evidence>
<dbReference type="InterPro" id="IPR002516">
    <property type="entry name" value="Glyco_trans_11"/>
</dbReference>
<keyword evidence="3" id="KW-0325">Glycoprotein</keyword>
<comment type="pathway">
    <text evidence="3">Protein modification; protein glycosylation.</text>
</comment>
<keyword evidence="3" id="KW-0472">Membrane</keyword>
<comment type="similarity">
    <text evidence="3">Belongs to the glycosyltransferase 11 family.</text>
</comment>
<dbReference type="OMA" id="KWCKEQF"/>
<sequence length="335" mass="39283">MRIRKCIRIKNVPLLAVGLFVILTILKTFQHSRNQPGIYEREPNLTYMYESKKLDGIACVKFQGRLGNLMMEYVFLYVIAKMKHLYPIVPENSELFQIFDLEKTTLSAINKSTDSCSKLPEYKESWGLSYDEKLLAVPPNKSVRFNGYFQSWKYWIKYEDIIRKLLRFKNPIQQKAHDQMRTIMNKMKFEVNKDSVIVSMHIRRGDYATDGHYKYGKLTPNETYYANAMQYFKTRHKNILFVVGSNDIDWSKKALAKEKNVYYSTGNSPAEDIALLSLANHTIMSVGTFGWWIGWMAQGTSLFYKNIFRPQSDFAKEFLNNSIDDFIYPGWIPME</sequence>
<accession>A0A8W8I0C3</accession>
<dbReference type="AlphaFoldDB" id="A0A8W8I0C3"/>
<name>A0A8W8I0C3_MAGGI</name>
<dbReference type="EnsemblMetazoa" id="G1190.4">
    <property type="protein sequence ID" value="G1190.4:cds"/>
    <property type="gene ID" value="G1190"/>
</dbReference>
<keyword evidence="3" id="KW-1133">Transmembrane helix</keyword>
<feature type="transmembrane region" description="Helical" evidence="3">
    <location>
        <begin position="12"/>
        <end position="29"/>
    </location>
</feature>
<comment type="subcellular location">
    <subcellularLocation>
        <location evidence="3">Golgi apparatus</location>
        <location evidence="3">Golgi stack membrane</location>
        <topology evidence="3">Single-pass type II membrane protein</topology>
    </subcellularLocation>
</comment>
<dbReference type="GO" id="GO:0008107">
    <property type="term" value="F:galactoside 2-alpha-L-fucosyltransferase activity"/>
    <property type="evidence" value="ECO:0007669"/>
    <property type="project" value="InterPro"/>
</dbReference>
<keyword evidence="3" id="KW-0735">Signal-anchor</keyword>
<dbReference type="PANTHER" id="PTHR11927">
    <property type="entry name" value="GALACTOSIDE 2-L-FUCOSYLTRANSFERASE"/>
    <property type="match status" value="1"/>
</dbReference>
<evidence type="ECO:0000256" key="3">
    <source>
        <dbReference type="RuleBase" id="RU363129"/>
    </source>
</evidence>
<dbReference type="GO" id="GO:0032580">
    <property type="term" value="C:Golgi cisterna membrane"/>
    <property type="evidence" value="ECO:0007669"/>
    <property type="project" value="UniProtKB-SubCell"/>
</dbReference>
<keyword evidence="5" id="KW-1185">Reference proteome</keyword>
<organism evidence="4 5">
    <name type="scientific">Magallana gigas</name>
    <name type="common">Pacific oyster</name>
    <name type="synonym">Crassostrea gigas</name>
    <dbReference type="NCBI Taxonomy" id="29159"/>
    <lineage>
        <taxon>Eukaryota</taxon>
        <taxon>Metazoa</taxon>
        <taxon>Spiralia</taxon>
        <taxon>Lophotrochozoa</taxon>
        <taxon>Mollusca</taxon>
        <taxon>Bivalvia</taxon>
        <taxon>Autobranchia</taxon>
        <taxon>Pteriomorphia</taxon>
        <taxon>Ostreida</taxon>
        <taxon>Ostreoidea</taxon>
        <taxon>Ostreidae</taxon>
        <taxon>Magallana</taxon>
    </lineage>
</organism>